<feature type="compositionally biased region" description="Low complexity" evidence="2">
    <location>
        <begin position="613"/>
        <end position="625"/>
    </location>
</feature>
<feature type="compositionally biased region" description="Basic and acidic residues" evidence="2">
    <location>
        <begin position="545"/>
        <end position="561"/>
    </location>
</feature>
<keyword evidence="4" id="KW-1185">Reference proteome</keyword>
<feature type="compositionally biased region" description="Gly residues" evidence="2">
    <location>
        <begin position="626"/>
        <end position="635"/>
    </location>
</feature>
<evidence type="ECO:0008006" key="5">
    <source>
        <dbReference type="Google" id="ProtNLM"/>
    </source>
</evidence>
<protein>
    <recommendedName>
        <fullName evidence="5">Tox-PL domain-containing protein</fullName>
    </recommendedName>
</protein>
<feature type="compositionally biased region" description="Gly residues" evidence="2">
    <location>
        <begin position="647"/>
        <end position="657"/>
    </location>
</feature>
<feature type="region of interest" description="Disordered" evidence="2">
    <location>
        <begin position="425"/>
        <end position="465"/>
    </location>
</feature>
<dbReference type="Proteomes" id="UP001156498">
    <property type="component" value="Chromosome"/>
</dbReference>
<evidence type="ECO:0000313" key="4">
    <source>
        <dbReference type="Proteomes" id="UP001156498"/>
    </source>
</evidence>
<dbReference type="EMBL" id="CP113264">
    <property type="protein sequence ID" value="WAE76769.1"/>
    <property type="molecule type" value="Genomic_DNA"/>
</dbReference>
<feature type="region of interest" description="Disordered" evidence="2">
    <location>
        <begin position="482"/>
        <end position="718"/>
    </location>
</feature>
<evidence type="ECO:0000256" key="1">
    <source>
        <dbReference type="SAM" id="Coils"/>
    </source>
</evidence>
<dbReference type="InterPro" id="IPR049762">
    <property type="entry name" value="PoNe_dom"/>
</dbReference>
<reference evidence="3 4" key="1">
    <citation type="journal article" date="2013" name="Int. J. Syst. Evol. Microbiol.">
        <title>Description of Streptomonospora sediminis sp. nov. and Streptomonospora nanhaiensis sp. nov., and reclassification of Nocardiopsis arabia Hozzein &amp; Goodfellow 2008 as Streptomonospora arabica comb. nov. and emended description of the genus Streptomonospora.</title>
        <authorList>
            <person name="Zhang D.F."/>
            <person name="Pan H.Q."/>
            <person name="He J."/>
            <person name="Zhang X.M."/>
            <person name="Zhang Y.G."/>
            <person name="Klenk H.P."/>
            <person name="Hu J.C."/>
            <person name="Li W.J."/>
        </authorList>
    </citation>
    <scope>NUCLEOTIDE SEQUENCE [LARGE SCALE GENOMIC DNA]</scope>
    <source>
        <strain evidence="3 4">12A09</strain>
    </source>
</reference>
<gene>
    <name evidence="3" type="ORF">OUQ99_28230</name>
</gene>
<sequence>MCTPTGGLINPSMFPVPTADPAELETLAGQLRTAGTTVSGIGADIKSAWSGLSGCYTAPESGTLLAAVDSVATDGDSVETSTGKAATALETFAEAVRDIKGRWATLTTDSNAFLNSIDTSNDDWKQADGFWNRLVGNESDKVGEHQALLDRADALRQEYEQAERDCANAINADIPGRTSFVSANADGSPPGANEYQHGFDGYLGDVDMAWGGSQETDHGWWVDAGSAVKDFGVGIAEDVGGFVGIHNSDGWFQGSWGDNLWEYHEGNLQSAASLVGMYDAENDSWGFQGWERTGEIAGGAWKDAAHAVVPWEEWGERPGYVIGTALLNIGATVAGVALSATGVGAVVGAPLLAWRGSAMLNRMGGDGPSVNTPDIPEFDVNNLNLGIPGRFGGSGSPTFDFDMSDLDTGSFSPSQLGEMRAALDRINGGSTGGTDPVPDGTPDNRRVTPVNNNGDDGADNPSRNRDATADQLQATDDFLDIVNNPENADFGREVTQRNQAEIDEVDRNAKTGPNREGSWEGNDIEPDRPDLENDPARVPVTPRGDTMEADRPRDTSAEDVYRLTGTGPQDFDTRADTGDTGNGPEMRDRTPTVTNSVDNGNGNGTPGNGDTGSTGNTGPVSNDSSGGEGGSGGDRPGIPGSPDFHGGSEGNSGGGSDSDGPDGSRGDGSGDGERPSSPTTLEEFQEHTWGDKDDPANQQAFRDDLRRLLNEDQDGRAYNDFYKEYYKEGNGHRKHADTTIGPDEWQLPQISRADSNSDWVPLEAAEQPRFLGEKTELRLDGDEFRRTDLAPEELARRNQLRNDLGGLDHLAHDRRVSINASMRARDHLAAMEELHGEYKDKGPNHPLVEEAKQKYREAHKYATDVAEDFGEETARIGARHEFDGSTIHDGNGDPVMRHVVDEDGDTVYGDDGKPELTELRPNLDGAEEISPSPFAPKNGNDQFDQVYRTVDGDIVIVEAKSSTKTDLGERNVTPAGEDPRRVSQGTRAYVEDILRVMRERGGQAGNAAERRLAEEILDKLDQGRVTYAVFKGDPVDVYRQDSNGQYVTDADGRREWTGDSRANGYDHQIFDLSNKEAS</sequence>
<feature type="region of interest" description="Disordered" evidence="2">
    <location>
        <begin position="923"/>
        <end position="942"/>
    </location>
</feature>
<feature type="compositionally biased region" description="Gly residues" evidence="2">
    <location>
        <begin position="601"/>
        <end position="612"/>
    </location>
</feature>
<evidence type="ECO:0000313" key="3">
    <source>
        <dbReference type="EMBL" id="WAE76769.1"/>
    </source>
</evidence>
<dbReference type="RefSeq" id="WP_267950535.1">
    <property type="nucleotide sequence ID" value="NZ_CP113264.1"/>
</dbReference>
<organism evidence="3 4">
    <name type="scientific">Streptomonospora nanhaiensis</name>
    <dbReference type="NCBI Taxonomy" id="1323731"/>
    <lineage>
        <taxon>Bacteria</taxon>
        <taxon>Bacillati</taxon>
        <taxon>Actinomycetota</taxon>
        <taxon>Actinomycetes</taxon>
        <taxon>Streptosporangiales</taxon>
        <taxon>Nocardiopsidaceae</taxon>
        <taxon>Streptomonospora</taxon>
    </lineage>
</organism>
<proteinExistence type="predicted"/>
<accession>A0ABY6YXN7</accession>
<feature type="compositionally biased region" description="Basic and acidic residues" evidence="2">
    <location>
        <begin position="684"/>
        <end position="718"/>
    </location>
</feature>
<feature type="compositionally biased region" description="Basic and acidic residues" evidence="2">
    <location>
        <begin position="525"/>
        <end position="535"/>
    </location>
</feature>
<name>A0ABY6YXN7_9ACTN</name>
<evidence type="ECO:0000256" key="2">
    <source>
        <dbReference type="SAM" id="MobiDB-lite"/>
    </source>
</evidence>
<keyword evidence="1" id="KW-0175">Coiled coil</keyword>
<dbReference type="CDD" id="cd20739">
    <property type="entry name" value="PoNe_DUF637"/>
    <property type="match status" value="1"/>
</dbReference>
<feature type="coiled-coil region" evidence="1">
    <location>
        <begin position="145"/>
        <end position="172"/>
    </location>
</feature>